<proteinExistence type="predicted"/>
<dbReference type="Proteomes" id="UP000499080">
    <property type="component" value="Unassembled WGS sequence"/>
</dbReference>
<sequence>MFSVLCHYQDYFRVPTGVHVPQVGNLCPRGSKCGFHGASVNDPPKWMDWNAVEWCHAIWFEVTVNVIILKAITGLSWKQVRILIGGG</sequence>
<name>A0A4Y2KCG6_ARAVE</name>
<protein>
    <submittedName>
        <fullName evidence="1">Uncharacterized protein</fullName>
    </submittedName>
</protein>
<reference evidence="1 2" key="1">
    <citation type="journal article" date="2019" name="Sci. Rep.">
        <title>Orb-weaving spider Araneus ventricosus genome elucidates the spidroin gene catalogue.</title>
        <authorList>
            <person name="Kono N."/>
            <person name="Nakamura H."/>
            <person name="Ohtoshi R."/>
            <person name="Moran D.A.P."/>
            <person name="Shinohara A."/>
            <person name="Yoshida Y."/>
            <person name="Fujiwara M."/>
            <person name="Mori M."/>
            <person name="Tomita M."/>
            <person name="Arakawa K."/>
        </authorList>
    </citation>
    <scope>NUCLEOTIDE SEQUENCE [LARGE SCALE GENOMIC DNA]</scope>
</reference>
<comment type="caution">
    <text evidence="1">The sequence shown here is derived from an EMBL/GenBank/DDBJ whole genome shotgun (WGS) entry which is preliminary data.</text>
</comment>
<evidence type="ECO:0000313" key="1">
    <source>
        <dbReference type="EMBL" id="GBM99032.1"/>
    </source>
</evidence>
<evidence type="ECO:0000313" key="2">
    <source>
        <dbReference type="Proteomes" id="UP000499080"/>
    </source>
</evidence>
<dbReference type="EMBL" id="BGPR01004382">
    <property type="protein sequence ID" value="GBM99032.1"/>
    <property type="molecule type" value="Genomic_DNA"/>
</dbReference>
<organism evidence="1 2">
    <name type="scientific">Araneus ventricosus</name>
    <name type="common">Orbweaver spider</name>
    <name type="synonym">Epeira ventricosa</name>
    <dbReference type="NCBI Taxonomy" id="182803"/>
    <lineage>
        <taxon>Eukaryota</taxon>
        <taxon>Metazoa</taxon>
        <taxon>Ecdysozoa</taxon>
        <taxon>Arthropoda</taxon>
        <taxon>Chelicerata</taxon>
        <taxon>Arachnida</taxon>
        <taxon>Araneae</taxon>
        <taxon>Araneomorphae</taxon>
        <taxon>Entelegynae</taxon>
        <taxon>Araneoidea</taxon>
        <taxon>Araneidae</taxon>
        <taxon>Araneus</taxon>
    </lineage>
</organism>
<accession>A0A4Y2KCG6</accession>
<keyword evidence="2" id="KW-1185">Reference proteome</keyword>
<dbReference type="AlphaFoldDB" id="A0A4Y2KCG6"/>
<gene>
    <name evidence="1" type="ORF">AVEN_141127_1</name>
</gene>